<evidence type="ECO:0000313" key="4">
    <source>
        <dbReference type="Proteomes" id="UP000831534"/>
    </source>
</evidence>
<dbReference type="InterPro" id="IPR001677">
    <property type="entry name" value="TbpB_B_D"/>
</dbReference>
<evidence type="ECO:0000256" key="1">
    <source>
        <dbReference type="ARBA" id="ARBA00004442"/>
    </source>
</evidence>
<accession>A0A8T9MW94</accession>
<proteinExistence type="predicted"/>
<dbReference type="EMBL" id="CP091521">
    <property type="protein sequence ID" value="UOP05414.1"/>
    <property type="molecule type" value="Genomic_DNA"/>
</dbReference>
<dbReference type="GO" id="GO:0009279">
    <property type="term" value="C:cell outer membrane"/>
    <property type="evidence" value="ECO:0007669"/>
    <property type="project" value="UniProtKB-SubCell"/>
</dbReference>
<protein>
    <submittedName>
        <fullName evidence="3">Transferrin-binding protein-like solute binding protein</fullName>
    </submittedName>
</protein>
<evidence type="ECO:0000313" key="3">
    <source>
        <dbReference type="EMBL" id="UOP05414.1"/>
    </source>
</evidence>
<dbReference type="Pfam" id="PF01298">
    <property type="entry name" value="TbpB_B_D"/>
    <property type="match status" value="1"/>
</dbReference>
<reference evidence="3" key="1">
    <citation type="submission" date="2021-12" db="EMBL/GenBank/DDBJ databases">
        <authorList>
            <person name="Veyrier F.J."/>
        </authorList>
    </citation>
    <scope>NUCLEOTIDE SEQUENCE</scope>
    <source>
        <strain evidence="3">17694</strain>
    </source>
</reference>
<feature type="domain" description="Transferrin-binding protein B C-lobe/N-lobe beta-barrel" evidence="2">
    <location>
        <begin position="1"/>
        <end position="32"/>
    </location>
</feature>
<dbReference type="InterPro" id="IPR011250">
    <property type="entry name" value="OMP/PagP_B-barrel"/>
</dbReference>
<name>A0A8T9MW94_9NEIS</name>
<dbReference type="SUPFAM" id="SSF56925">
    <property type="entry name" value="OMPA-like"/>
    <property type="match status" value="1"/>
</dbReference>
<keyword evidence="4" id="KW-1185">Reference proteome</keyword>
<dbReference type="Proteomes" id="UP000831534">
    <property type="component" value="Chromosome"/>
</dbReference>
<organism evidence="3 4">
    <name type="scientific">Conchiformibius kuhniae</name>
    <dbReference type="NCBI Taxonomy" id="211502"/>
    <lineage>
        <taxon>Bacteria</taxon>
        <taxon>Pseudomonadati</taxon>
        <taxon>Pseudomonadota</taxon>
        <taxon>Betaproteobacteria</taxon>
        <taxon>Neisseriales</taxon>
        <taxon>Neisseriaceae</taxon>
        <taxon>Conchiformibius</taxon>
    </lineage>
</organism>
<evidence type="ECO:0000259" key="2">
    <source>
        <dbReference type="Pfam" id="PF01298"/>
    </source>
</evidence>
<comment type="subcellular location">
    <subcellularLocation>
        <location evidence="1">Cell outer membrane</location>
    </subcellularLocation>
</comment>
<dbReference type="Gene3D" id="2.40.160.90">
    <property type="match status" value="1"/>
</dbReference>
<sequence>MQGGFYGLKALELGGTFFNDEHKTGAVFGAKRQVSGDK</sequence>
<dbReference type="AlphaFoldDB" id="A0A8T9MW94"/>
<reference evidence="3" key="2">
    <citation type="journal article" date="2022" name="Res Sq">
        <title>Evolution of multicellular longitudinally dividing oral cavity symbionts (Neisseriaceae).</title>
        <authorList>
            <person name="Nyongesa S."/>
            <person name="Weber P."/>
            <person name="Bernet E."/>
            <person name="Pullido F."/>
            <person name="Nieckarz M."/>
            <person name="Delaby M."/>
            <person name="Nieves C."/>
            <person name="Viehboeck T."/>
            <person name="Krause N."/>
            <person name="Rivera-Millot A."/>
            <person name="Nakamura A."/>
            <person name="Vischer N."/>
            <person name="VanNieuwenhze M."/>
            <person name="Brun Y."/>
            <person name="Cava F."/>
            <person name="Bulgheresi S."/>
            <person name="Veyrier F."/>
        </authorList>
    </citation>
    <scope>NUCLEOTIDE SEQUENCE</scope>
    <source>
        <strain evidence="3">17694</strain>
    </source>
</reference>
<gene>
    <name evidence="3" type="ORF">LVJ77_04350</name>
</gene>